<name>A0A4S1CBH6_9BACT</name>
<dbReference type="GO" id="GO:0004792">
    <property type="term" value="F:thiosulfate-cyanide sulfurtransferase activity"/>
    <property type="evidence" value="ECO:0007669"/>
    <property type="project" value="TreeGrafter"/>
</dbReference>
<comment type="caution">
    <text evidence="2">The sequence shown here is derived from an EMBL/GenBank/DDBJ whole genome shotgun (WGS) entry which is preliminary data.</text>
</comment>
<sequence length="221" mass="23851">MEGRYARQRLLWGDDRQRQIGDSELLVAGVGGLGATVCQIMARAGVGRLHLYDDGVVALEDLHRQSLYGECDLGRKKVVVARERLQAINSTVEVVVHEERIGCGFAVPGGVRLVADCLDNYEGRFALWDALPDGCRFVHGGVQGDRGQVLTLTKGESQPLSEIYAGSVQPAGAIEVSPYSVFVIAGLMCSELCHVIGGAPKLLDRFLVVDLVDLSLSFLDV</sequence>
<accession>A0A4S1CBH6</accession>
<evidence type="ECO:0000259" key="1">
    <source>
        <dbReference type="Pfam" id="PF00899"/>
    </source>
</evidence>
<dbReference type="InterPro" id="IPR000594">
    <property type="entry name" value="ThiF_NAD_FAD-bd"/>
</dbReference>
<dbReference type="EMBL" id="SRSC01000005">
    <property type="protein sequence ID" value="TGU70320.1"/>
    <property type="molecule type" value="Genomic_DNA"/>
</dbReference>
<dbReference type="Gene3D" id="3.40.50.720">
    <property type="entry name" value="NAD(P)-binding Rossmann-like Domain"/>
    <property type="match status" value="1"/>
</dbReference>
<dbReference type="AlphaFoldDB" id="A0A4S1CBH6"/>
<dbReference type="InterPro" id="IPR045886">
    <property type="entry name" value="ThiF/MoeB/HesA"/>
</dbReference>
<evidence type="ECO:0000313" key="3">
    <source>
        <dbReference type="Proteomes" id="UP000306416"/>
    </source>
</evidence>
<dbReference type="Proteomes" id="UP000306416">
    <property type="component" value="Unassembled WGS sequence"/>
</dbReference>
<proteinExistence type="predicted"/>
<dbReference type="PANTHER" id="PTHR10953">
    <property type="entry name" value="UBIQUITIN-ACTIVATING ENZYME E1"/>
    <property type="match status" value="1"/>
</dbReference>
<dbReference type="GO" id="GO:0016779">
    <property type="term" value="F:nucleotidyltransferase activity"/>
    <property type="evidence" value="ECO:0007669"/>
    <property type="project" value="TreeGrafter"/>
</dbReference>
<dbReference type="SUPFAM" id="SSF69572">
    <property type="entry name" value="Activating enzymes of the ubiquitin-like proteins"/>
    <property type="match status" value="1"/>
</dbReference>
<dbReference type="Pfam" id="PF00899">
    <property type="entry name" value="ThiF"/>
    <property type="match status" value="1"/>
</dbReference>
<dbReference type="InterPro" id="IPR035985">
    <property type="entry name" value="Ubiquitin-activating_enz"/>
</dbReference>
<dbReference type="GO" id="GO:0008146">
    <property type="term" value="F:sulfotransferase activity"/>
    <property type="evidence" value="ECO:0007669"/>
    <property type="project" value="TreeGrafter"/>
</dbReference>
<organism evidence="2 3">
    <name type="scientific">Geomonas terrae</name>
    <dbReference type="NCBI Taxonomy" id="2562681"/>
    <lineage>
        <taxon>Bacteria</taxon>
        <taxon>Pseudomonadati</taxon>
        <taxon>Thermodesulfobacteriota</taxon>
        <taxon>Desulfuromonadia</taxon>
        <taxon>Geobacterales</taxon>
        <taxon>Geobacteraceae</taxon>
        <taxon>Geomonas</taxon>
    </lineage>
</organism>
<dbReference type="GO" id="GO:0008641">
    <property type="term" value="F:ubiquitin-like modifier activating enzyme activity"/>
    <property type="evidence" value="ECO:0007669"/>
    <property type="project" value="InterPro"/>
</dbReference>
<dbReference type="RefSeq" id="WP_135872761.1">
    <property type="nucleotide sequence ID" value="NZ_SRSC01000005.1"/>
</dbReference>
<dbReference type="GO" id="GO:0005829">
    <property type="term" value="C:cytosol"/>
    <property type="evidence" value="ECO:0007669"/>
    <property type="project" value="TreeGrafter"/>
</dbReference>
<gene>
    <name evidence="2" type="ORF">E4633_19225</name>
</gene>
<reference evidence="2 3" key="1">
    <citation type="submission" date="2019-04" db="EMBL/GenBank/DDBJ databases">
        <title>Geobacter oryzae sp. nov., ferric-reducing bacteria isolated from paddy soil.</title>
        <authorList>
            <person name="Xu Z."/>
            <person name="Masuda Y."/>
            <person name="Itoh H."/>
            <person name="Senoo K."/>
        </authorList>
    </citation>
    <scope>NUCLEOTIDE SEQUENCE [LARGE SCALE GENOMIC DNA]</scope>
    <source>
        <strain evidence="2 3">Red111</strain>
    </source>
</reference>
<protein>
    <submittedName>
        <fullName evidence="2">HesA/MoeB/ThiF family protein</fullName>
    </submittedName>
</protein>
<dbReference type="PANTHER" id="PTHR10953:SF102">
    <property type="entry name" value="ADENYLYLTRANSFERASE AND SULFURTRANSFERASE MOCS3"/>
    <property type="match status" value="1"/>
</dbReference>
<evidence type="ECO:0000313" key="2">
    <source>
        <dbReference type="EMBL" id="TGU70320.1"/>
    </source>
</evidence>
<feature type="domain" description="THIF-type NAD/FAD binding fold" evidence="1">
    <location>
        <begin position="5"/>
        <end position="215"/>
    </location>
</feature>
<keyword evidence="3" id="KW-1185">Reference proteome</keyword>